<sequence>MMVFLVILAGLMPSFLLVGLGGLVRERLSANAWQGLDRLNFEILFPALLFVAASSRPIELSAVATIAPAVWALLTCGLIAGYFARRFGPERFLDFAGAWQTAWRFNSAVGIVAAGALSGGDPALMAVAIGMAVPLANVFAVSALSRGGALGPMATLRKVALNPFLLASLSGVLLGLSGYRLPGPVLAPLSLLADAAIPIALISVGATMNWGALARLNRFNGTLCGVKLLLLPTLVTVTALALGASGSYVAVLLVFAALPTASAAHVLAAGFGADRELSATLVAQSTLLSALTLPIWVTFAQVFFLS</sequence>
<evidence type="ECO:0000256" key="7">
    <source>
        <dbReference type="ARBA" id="ARBA00023136"/>
    </source>
</evidence>
<name>A0ABY6DA01_9RHOB</name>
<dbReference type="InterPro" id="IPR038770">
    <property type="entry name" value="Na+/solute_symporter_sf"/>
</dbReference>
<feature type="transmembrane region" description="Helical" evidence="8">
    <location>
        <begin position="96"/>
        <end position="117"/>
    </location>
</feature>
<keyword evidence="10" id="KW-1185">Reference proteome</keyword>
<reference evidence="9" key="1">
    <citation type="submission" date="2022-10" db="EMBL/GenBank/DDBJ databases">
        <title>Roseovarius pelagicus sp. nov., isolated from Arctic seawater.</title>
        <authorList>
            <person name="Hong Y.W."/>
            <person name="Hwang C.Y."/>
        </authorList>
    </citation>
    <scope>NUCLEOTIDE SEQUENCE</scope>
    <source>
        <strain evidence="9">HL-MP18</strain>
    </source>
</reference>
<evidence type="ECO:0000256" key="6">
    <source>
        <dbReference type="ARBA" id="ARBA00022989"/>
    </source>
</evidence>
<keyword evidence="5 8" id="KW-0812">Transmembrane</keyword>
<feature type="transmembrane region" description="Helical" evidence="8">
    <location>
        <begin position="185"/>
        <end position="207"/>
    </location>
</feature>
<feature type="transmembrane region" description="Helical" evidence="8">
    <location>
        <begin position="123"/>
        <end position="147"/>
    </location>
</feature>
<feature type="transmembrane region" description="Helical" evidence="8">
    <location>
        <begin position="281"/>
        <end position="304"/>
    </location>
</feature>
<feature type="transmembrane region" description="Helical" evidence="8">
    <location>
        <begin position="159"/>
        <end position="179"/>
    </location>
</feature>
<comment type="subcellular location">
    <subcellularLocation>
        <location evidence="1">Cell membrane</location>
        <topology evidence="1">Multi-pass membrane protein</topology>
    </subcellularLocation>
</comment>
<feature type="transmembrane region" description="Helical" evidence="8">
    <location>
        <begin position="248"/>
        <end position="269"/>
    </location>
</feature>
<keyword evidence="4" id="KW-1003">Cell membrane</keyword>
<dbReference type="PANTHER" id="PTHR36838">
    <property type="entry name" value="AUXIN EFFLUX CARRIER FAMILY PROTEIN"/>
    <property type="match status" value="1"/>
</dbReference>
<dbReference type="RefSeq" id="WP_263047713.1">
    <property type="nucleotide sequence ID" value="NZ_CP106738.1"/>
</dbReference>
<feature type="transmembrane region" description="Helical" evidence="8">
    <location>
        <begin position="60"/>
        <end position="84"/>
    </location>
</feature>
<accession>A0ABY6DA01</accession>
<gene>
    <name evidence="9" type="ORF">N7U68_18040</name>
</gene>
<organism evidence="9 10">
    <name type="scientific">Roseovarius pelagicus</name>
    <dbReference type="NCBI Taxonomy" id="2980108"/>
    <lineage>
        <taxon>Bacteria</taxon>
        <taxon>Pseudomonadati</taxon>
        <taxon>Pseudomonadota</taxon>
        <taxon>Alphaproteobacteria</taxon>
        <taxon>Rhodobacterales</taxon>
        <taxon>Roseobacteraceae</taxon>
        <taxon>Roseovarius</taxon>
    </lineage>
</organism>
<keyword evidence="3" id="KW-0813">Transport</keyword>
<dbReference type="Pfam" id="PF03547">
    <property type="entry name" value="Mem_trans"/>
    <property type="match status" value="1"/>
</dbReference>
<feature type="transmembrane region" description="Helical" evidence="8">
    <location>
        <begin position="219"/>
        <end position="242"/>
    </location>
</feature>
<comment type="similarity">
    <text evidence="2">Belongs to the auxin efflux carrier (TC 2.A.69) family.</text>
</comment>
<evidence type="ECO:0000256" key="3">
    <source>
        <dbReference type="ARBA" id="ARBA00022448"/>
    </source>
</evidence>
<proteinExistence type="inferred from homology"/>
<dbReference type="Proteomes" id="UP001064087">
    <property type="component" value="Chromosome"/>
</dbReference>
<dbReference type="PANTHER" id="PTHR36838:SF4">
    <property type="entry name" value="AUXIN EFFLUX CARRIER FAMILY PROTEIN"/>
    <property type="match status" value="1"/>
</dbReference>
<evidence type="ECO:0000256" key="4">
    <source>
        <dbReference type="ARBA" id="ARBA00022475"/>
    </source>
</evidence>
<dbReference type="Gene3D" id="1.20.1530.20">
    <property type="match status" value="1"/>
</dbReference>
<feature type="transmembrane region" description="Helical" evidence="8">
    <location>
        <begin position="6"/>
        <end position="24"/>
    </location>
</feature>
<evidence type="ECO:0000256" key="8">
    <source>
        <dbReference type="SAM" id="Phobius"/>
    </source>
</evidence>
<evidence type="ECO:0000256" key="2">
    <source>
        <dbReference type="ARBA" id="ARBA00010145"/>
    </source>
</evidence>
<evidence type="ECO:0000313" key="9">
    <source>
        <dbReference type="EMBL" id="UXX82956.1"/>
    </source>
</evidence>
<dbReference type="EMBL" id="CP106738">
    <property type="protein sequence ID" value="UXX82956.1"/>
    <property type="molecule type" value="Genomic_DNA"/>
</dbReference>
<evidence type="ECO:0000256" key="1">
    <source>
        <dbReference type="ARBA" id="ARBA00004651"/>
    </source>
</evidence>
<keyword evidence="6 8" id="KW-1133">Transmembrane helix</keyword>
<dbReference type="InterPro" id="IPR004776">
    <property type="entry name" value="Mem_transp_PIN-like"/>
</dbReference>
<evidence type="ECO:0000313" key="10">
    <source>
        <dbReference type="Proteomes" id="UP001064087"/>
    </source>
</evidence>
<keyword evidence="7 8" id="KW-0472">Membrane</keyword>
<protein>
    <submittedName>
        <fullName evidence="9">AEC family transporter</fullName>
    </submittedName>
</protein>
<evidence type="ECO:0000256" key="5">
    <source>
        <dbReference type="ARBA" id="ARBA00022692"/>
    </source>
</evidence>